<dbReference type="KEGG" id="dpp:DICPUDRAFT_98707"/>
<proteinExistence type="predicted"/>
<dbReference type="RefSeq" id="XP_003290502.1">
    <property type="nucleotide sequence ID" value="XM_003290454.1"/>
</dbReference>
<dbReference type="VEuPathDB" id="AmoebaDB:DICPUDRAFT_98707"/>
<feature type="region of interest" description="Disordered" evidence="1">
    <location>
        <begin position="23"/>
        <end position="78"/>
    </location>
</feature>
<evidence type="ECO:0000313" key="2">
    <source>
        <dbReference type="EMBL" id="EGC32984.1"/>
    </source>
</evidence>
<name>F0ZSU8_DICPU</name>
<keyword evidence="3" id="KW-1185">Reference proteome</keyword>
<feature type="compositionally biased region" description="Basic and acidic residues" evidence="1">
    <location>
        <begin position="23"/>
        <end position="34"/>
    </location>
</feature>
<dbReference type="FunCoup" id="F0ZSU8">
    <property type="interactions" value="373"/>
</dbReference>
<feature type="compositionally biased region" description="Polar residues" evidence="1">
    <location>
        <begin position="67"/>
        <end position="78"/>
    </location>
</feature>
<gene>
    <name evidence="2" type="ORF">DICPUDRAFT_98707</name>
</gene>
<dbReference type="Proteomes" id="UP000001064">
    <property type="component" value="Unassembled WGS sequence"/>
</dbReference>
<dbReference type="EMBL" id="GL871164">
    <property type="protein sequence ID" value="EGC32984.1"/>
    <property type="molecule type" value="Genomic_DNA"/>
</dbReference>
<dbReference type="InParanoid" id="F0ZSU8"/>
<dbReference type="OrthoDB" id="10651956at2759"/>
<organism evidence="2 3">
    <name type="scientific">Dictyostelium purpureum</name>
    <name type="common">Slime mold</name>
    <dbReference type="NCBI Taxonomy" id="5786"/>
    <lineage>
        <taxon>Eukaryota</taxon>
        <taxon>Amoebozoa</taxon>
        <taxon>Evosea</taxon>
        <taxon>Eumycetozoa</taxon>
        <taxon>Dictyostelia</taxon>
        <taxon>Dictyosteliales</taxon>
        <taxon>Dictyosteliaceae</taxon>
        <taxon>Dictyostelium</taxon>
    </lineage>
</organism>
<evidence type="ECO:0000313" key="3">
    <source>
        <dbReference type="Proteomes" id="UP000001064"/>
    </source>
</evidence>
<protein>
    <submittedName>
        <fullName evidence="2">Uncharacterized protein</fullName>
    </submittedName>
</protein>
<dbReference type="eggNOG" id="ENOG502RIBU">
    <property type="taxonomic scope" value="Eukaryota"/>
</dbReference>
<dbReference type="GeneID" id="10507885"/>
<evidence type="ECO:0000256" key="1">
    <source>
        <dbReference type="SAM" id="MobiDB-lite"/>
    </source>
</evidence>
<dbReference type="OMA" id="NMALDEF"/>
<sequence length="162" mass="17919">MSSGQSDMDIALTSKRINMALDEFIKENKKDNRRPQRNNRGGNTRVSRADNRNHNNNNRGGNAGNVPCTNNTRPTTAINPEKIKIQIQNTKVSARKPAIGGLTRPKTRIGGAPRINLTRTARPSGVARGGVRSTTSTTTKKPNRIVQRYEKAVTLNDRFSKK</sequence>
<reference evidence="3" key="1">
    <citation type="journal article" date="2011" name="Genome Biol.">
        <title>Comparative genomics of the social amoebae Dictyostelium discoideum and Dictyostelium purpureum.</title>
        <authorList>
            <consortium name="US DOE Joint Genome Institute (JGI-PGF)"/>
            <person name="Sucgang R."/>
            <person name="Kuo A."/>
            <person name="Tian X."/>
            <person name="Salerno W."/>
            <person name="Parikh A."/>
            <person name="Feasley C.L."/>
            <person name="Dalin E."/>
            <person name="Tu H."/>
            <person name="Huang E."/>
            <person name="Barry K."/>
            <person name="Lindquist E."/>
            <person name="Shapiro H."/>
            <person name="Bruce D."/>
            <person name="Schmutz J."/>
            <person name="Salamov A."/>
            <person name="Fey P."/>
            <person name="Gaudet P."/>
            <person name="Anjard C."/>
            <person name="Babu M.M."/>
            <person name="Basu S."/>
            <person name="Bushmanova Y."/>
            <person name="van der Wel H."/>
            <person name="Katoh-Kurasawa M."/>
            <person name="Dinh C."/>
            <person name="Coutinho P.M."/>
            <person name="Saito T."/>
            <person name="Elias M."/>
            <person name="Schaap P."/>
            <person name="Kay R.R."/>
            <person name="Henrissat B."/>
            <person name="Eichinger L."/>
            <person name="Rivero F."/>
            <person name="Putnam N.H."/>
            <person name="West C.M."/>
            <person name="Loomis W.F."/>
            <person name="Chisholm R.L."/>
            <person name="Shaulsky G."/>
            <person name="Strassmann J.E."/>
            <person name="Queller D.C."/>
            <person name="Kuspa A."/>
            <person name="Grigoriev I.V."/>
        </authorList>
    </citation>
    <scope>NUCLEOTIDE SEQUENCE [LARGE SCALE GENOMIC DNA]</scope>
    <source>
        <strain evidence="3">QSDP1</strain>
    </source>
</reference>
<dbReference type="AlphaFoldDB" id="F0ZSU8"/>
<accession>F0ZSU8</accession>